<gene>
    <name evidence="1" type="ORF">AsAng_0004660</name>
</gene>
<proteinExistence type="predicted"/>
<evidence type="ECO:0000313" key="2">
    <source>
        <dbReference type="Proteomes" id="UP001060919"/>
    </source>
</evidence>
<protein>
    <submittedName>
        <fullName evidence="1">Uncharacterized protein</fullName>
    </submittedName>
</protein>
<organism evidence="1 2">
    <name type="scientific">Aureispira anguillae</name>
    <dbReference type="NCBI Taxonomy" id="2864201"/>
    <lineage>
        <taxon>Bacteria</taxon>
        <taxon>Pseudomonadati</taxon>
        <taxon>Bacteroidota</taxon>
        <taxon>Saprospiria</taxon>
        <taxon>Saprospirales</taxon>
        <taxon>Saprospiraceae</taxon>
        <taxon>Aureispira</taxon>
    </lineage>
</organism>
<dbReference type="AlphaFoldDB" id="A0A916DQQ5"/>
<accession>A0A916DQQ5</accession>
<sequence length="152" mass="17266">MKSYCFILIYSCLCICCVEHTNITSEEPIATHSLSNIRGKLSLEDSLFQSSRTLQVKAVIMNHSAQTLKLNSRVLNDPILALNVLNQQGQRMPTIPPSLPPTEKEVKSILIKSMETYLISYNLHIFSPPLPKGYYTIQMKNMPSNNVHFEIR</sequence>
<keyword evidence="2" id="KW-1185">Reference proteome</keyword>
<dbReference type="Proteomes" id="UP001060919">
    <property type="component" value="Chromosome"/>
</dbReference>
<dbReference type="KEGG" id="aup:AsAng_0004660"/>
<reference evidence="1" key="1">
    <citation type="submission" date="2022-09" db="EMBL/GenBank/DDBJ databases">
        <title>Aureispira anguillicida sp. nov., isolated from Leptocephalus of Japanese eel Anguilla japonica.</title>
        <authorList>
            <person name="Yuasa K."/>
            <person name="Mekata T."/>
            <person name="Ikunari K."/>
        </authorList>
    </citation>
    <scope>NUCLEOTIDE SEQUENCE</scope>
    <source>
        <strain evidence="1">EL160426</strain>
    </source>
</reference>
<evidence type="ECO:0000313" key="1">
    <source>
        <dbReference type="EMBL" id="BDS09761.1"/>
    </source>
</evidence>
<name>A0A916DQQ5_9BACT</name>
<dbReference type="EMBL" id="AP026867">
    <property type="protein sequence ID" value="BDS09761.1"/>
    <property type="molecule type" value="Genomic_DNA"/>
</dbReference>
<dbReference type="RefSeq" id="WP_264791125.1">
    <property type="nucleotide sequence ID" value="NZ_AP026867.1"/>
</dbReference>